<sequence length="493" mass="49583">MRQHKSRYALLALVLAGTMATSACGTRQSIEAIAAANGPGGSTVSAVENAVGGVGALPAPGTAPGAVDGSAAAAPSPAAGSATTAPGTTAGSTEVATASNGSAKAAKPGGAAQTAEAPKAAGCTQSLAPITIGQVGGFTGIVSNTLAGSKIGLPVWVAAMNARGGIACHPIRLVQADDASDPSKSNAAVRDLVQNKGAVALVGSSVPISIKGFRAAVEALKVPAVGGDSLNFDWNQSPYLFPQGTTFSATIIGAVKQNVEAGRKKIGLVYCVEANNCTDAYQVLKQGGATKAGAQVVYETQMSITGTDFSAQCRSAQNAGADQLLLAMDGSAIQRFLRSCAALNYFPAIATSAIATGSVVSKDANAQKATVSVAHIVFPWMRADNAAQQAYANAMKLYAPDADSDGATSQAWVAGEMLRVLVEKLGAKAAEPLTTAAILDGLGKLKKETFGGLSAPVTFSPGQKSSPENNCYYPVKLDSRGWTSPSSKPVCFT</sequence>
<evidence type="ECO:0000256" key="3">
    <source>
        <dbReference type="SAM" id="MobiDB-lite"/>
    </source>
</evidence>
<evidence type="ECO:0000259" key="5">
    <source>
        <dbReference type="Pfam" id="PF13458"/>
    </source>
</evidence>
<proteinExistence type="inferred from homology"/>
<dbReference type="InterPro" id="IPR028082">
    <property type="entry name" value="Peripla_BP_I"/>
</dbReference>
<dbReference type="PANTHER" id="PTHR47235">
    <property type="entry name" value="BLR6548 PROTEIN"/>
    <property type="match status" value="1"/>
</dbReference>
<evidence type="ECO:0000256" key="1">
    <source>
        <dbReference type="ARBA" id="ARBA00010062"/>
    </source>
</evidence>
<evidence type="ECO:0000256" key="4">
    <source>
        <dbReference type="SAM" id="SignalP"/>
    </source>
</evidence>
<dbReference type="EMBL" id="BAAAHE010000007">
    <property type="protein sequence ID" value="GAA0608450.1"/>
    <property type="molecule type" value="Genomic_DNA"/>
</dbReference>
<dbReference type="SUPFAM" id="SSF53822">
    <property type="entry name" value="Periplasmic binding protein-like I"/>
    <property type="match status" value="1"/>
</dbReference>
<dbReference type="InterPro" id="IPR028081">
    <property type="entry name" value="Leu-bd"/>
</dbReference>
<gene>
    <name evidence="6" type="ORF">GCM10009547_08020</name>
</gene>
<evidence type="ECO:0000313" key="6">
    <source>
        <dbReference type="EMBL" id="GAA0608450.1"/>
    </source>
</evidence>
<dbReference type="PANTHER" id="PTHR47235:SF1">
    <property type="entry name" value="BLR6548 PROTEIN"/>
    <property type="match status" value="1"/>
</dbReference>
<evidence type="ECO:0000313" key="7">
    <source>
        <dbReference type="Proteomes" id="UP001500957"/>
    </source>
</evidence>
<accession>A0ABN1GC72</accession>
<reference evidence="6 7" key="1">
    <citation type="journal article" date="2019" name="Int. J. Syst. Evol. Microbiol.">
        <title>The Global Catalogue of Microorganisms (GCM) 10K type strain sequencing project: providing services to taxonomists for standard genome sequencing and annotation.</title>
        <authorList>
            <consortium name="The Broad Institute Genomics Platform"/>
            <consortium name="The Broad Institute Genome Sequencing Center for Infectious Disease"/>
            <person name="Wu L."/>
            <person name="Ma J."/>
        </authorList>
    </citation>
    <scope>NUCLEOTIDE SEQUENCE [LARGE SCALE GENOMIC DNA]</scope>
    <source>
        <strain evidence="6 7">JCM 10671</strain>
    </source>
</reference>
<dbReference type="Gene3D" id="3.40.50.2300">
    <property type="match status" value="2"/>
</dbReference>
<comment type="similarity">
    <text evidence="1">Belongs to the leucine-binding protein family.</text>
</comment>
<dbReference type="PROSITE" id="PS51257">
    <property type="entry name" value="PROKAR_LIPOPROTEIN"/>
    <property type="match status" value="1"/>
</dbReference>
<feature type="region of interest" description="Disordered" evidence="3">
    <location>
        <begin position="65"/>
        <end position="111"/>
    </location>
</feature>
<name>A0ABN1GC72_9ACTN</name>
<comment type="caution">
    <text evidence="6">The sequence shown here is derived from an EMBL/GenBank/DDBJ whole genome shotgun (WGS) entry which is preliminary data.</text>
</comment>
<dbReference type="Pfam" id="PF13458">
    <property type="entry name" value="Peripla_BP_6"/>
    <property type="match status" value="1"/>
</dbReference>
<feature type="signal peptide" evidence="4">
    <location>
        <begin position="1"/>
        <end position="23"/>
    </location>
</feature>
<feature type="domain" description="Leucine-binding protein" evidence="5">
    <location>
        <begin position="129"/>
        <end position="479"/>
    </location>
</feature>
<keyword evidence="7" id="KW-1185">Reference proteome</keyword>
<evidence type="ECO:0000256" key="2">
    <source>
        <dbReference type="ARBA" id="ARBA00022729"/>
    </source>
</evidence>
<organism evidence="6 7">
    <name type="scientific">Sporichthya brevicatena</name>
    <dbReference type="NCBI Taxonomy" id="171442"/>
    <lineage>
        <taxon>Bacteria</taxon>
        <taxon>Bacillati</taxon>
        <taxon>Actinomycetota</taxon>
        <taxon>Actinomycetes</taxon>
        <taxon>Sporichthyales</taxon>
        <taxon>Sporichthyaceae</taxon>
        <taxon>Sporichthya</taxon>
    </lineage>
</organism>
<keyword evidence="2 4" id="KW-0732">Signal</keyword>
<protein>
    <recommendedName>
        <fullName evidence="5">Leucine-binding protein domain-containing protein</fullName>
    </recommendedName>
</protein>
<feature type="chain" id="PRO_5047394754" description="Leucine-binding protein domain-containing protein" evidence="4">
    <location>
        <begin position="24"/>
        <end position="493"/>
    </location>
</feature>
<dbReference type="RefSeq" id="WP_344601855.1">
    <property type="nucleotide sequence ID" value="NZ_BAAAHE010000007.1"/>
</dbReference>
<dbReference type="Proteomes" id="UP001500957">
    <property type="component" value="Unassembled WGS sequence"/>
</dbReference>